<dbReference type="Proteomes" id="UP001172756">
    <property type="component" value="Unassembled WGS sequence"/>
</dbReference>
<accession>A0AB35MJI7</accession>
<evidence type="ECO:0000313" key="2">
    <source>
        <dbReference type="Proteomes" id="UP001172756"/>
    </source>
</evidence>
<dbReference type="EMBL" id="JAUHQB010000007">
    <property type="protein sequence ID" value="MDN4483886.1"/>
    <property type="molecule type" value="Genomic_DNA"/>
</dbReference>
<name>A0AB35MJI7_9MICO</name>
<reference evidence="1 2" key="1">
    <citation type="submission" date="2023-06" db="EMBL/GenBank/DDBJ databases">
        <title>SYSU T0a273.</title>
        <authorList>
            <person name="Gao L."/>
            <person name="Fang B.-Z."/>
            <person name="Li W.-J."/>
        </authorList>
    </citation>
    <scope>NUCLEOTIDE SEQUENCE [LARGE SCALE GENOMIC DNA]</scope>
    <source>
        <strain evidence="1 2">SYSU T0a273</strain>
    </source>
</reference>
<gene>
    <name evidence="1" type="ORF">QQ002_10090</name>
</gene>
<dbReference type="RefSeq" id="WP_301160612.1">
    <property type="nucleotide sequence ID" value="NZ_JAUHQB010000007.1"/>
</dbReference>
<dbReference type="AlphaFoldDB" id="A0AB35MJI7"/>
<proteinExistence type="predicted"/>
<protein>
    <submittedName>
        <fullName evidence="1">Uncharacterized protein</fullName>
    </submittedName>
</protein>
<sequence>MMTFIDDLVLSGSVAPTRLTGPVVDGPTCARFARAAFGLTA</sequence>
<organism evidence="1 2">
    <name type="scientific">Demequina lignilytica</name>
    <dbReference type="NCBI Taxonomy" id="3051663"/>
    <lineage>
        <taxon>Bacteria</taxon>
        <taxon>Bacillati</taxon>
        <taxon>Actinomycetota</taxon>
        <taxon>Actinomycetes</taxon>
        <taxon>Micrococcales</taxon>
        <taxon>Demequinaceae</taxon>
        <taxon>Demequina</taxon>
    </lineage>
</organism>
<evidence type="ECO:0000313" key="1">
    <source>
        <dbReference type="EMBL" id="MDN4483886.1"/>
    </source>
</evidence>
<comment type="caution">
    <text evidence="1">The sequence shown here is derived from an EMBL/GenBank/DDBJ whole genome shotgun (WGS) entry which is preliminary data.</text>
</comment>